<reference evidence="2 3" key="1">
    <citation type="submission" date="2018-09" db="EMBL/GenBank/DDBJ databases">
        <title>Insights into the microbiota of Asian seabass (Lates calcarifer) with tenacibaculosis symptoms and description of sp. nov. Tenacibaculum singaporense.</title>
        <authorList>
            <person name="Miyake S."/>
            <person name="Soh M."/>
            <person name="Azman M.N."/>
            <person name="Ngoh S.Y."/>
            <person name="Orban L."/>
        </authorList>
    </citation>
    <scope>NUCLEOTIDE SEQUENCE [LARGE SCALE GENOMIC DNA]</scope>
    <source>
        <strain evidence="2 3">DSM 106434</strain>
    </source>
</reference>
<evidence type="ECO:0000259" key="1">
    <source>
        <dbReference type="SMART" id="SM00382"/>
    </source>
</evidence>
<dbReference type="PANTHER" id="PTHR43581">
    <property type="entry name" value="ATP/GTP PHOSPHATASE"/>
    <property type="match status" value="1"/>
</dbReference>
<dbReference type="InterPro" id="IPR041685">
    <property type="entry name" value="AAA_GajA/Old/RecF-like"/>
</dbReference>
<dbReference type="Gene3D" id="3.40.50.300">
    <property type="entry name" value="P-loop containing nucleotide triphosphate hydrolases"/>
    <property type="match status" value="1"/>
</dbReference>
<name>A0A3S8R923_9FLAO</name>
<keyword evidence="3" id="KW-1185">Reference proteome</keyword>
<dbReference type="InterPro" id="IPR003959">
    <property type="entry name" value="ATPase_AAA_core"/>
</dbReference>
<dbReference type="SMART" id="SM00382">
    <property type="entry name" value="AAA"/>
    <property type="match status" value="1"/>
</dbReference>
<dbReference type="Pfam" id="PF13175">
    <property type="entry name" value="AAA_15"/>
    <property type="match status" value="1"/>
</dbReference>
<accession>A0A3S8R923</accession>
<dbReference type="SUPFAM" id="SSF52540">
    <property type="entry name" value="P-loop containing nucleoside triphosphate hydrolases"/>
    <property type="match status" value="1"/>
</dbReference>
<dbReference type="PANTHER" id="PTHR43581:SF2">
    <property type="entry name" value="EXCINUCLEASE ATPASE SUBUNIT"/>
    <property type="match status" value="1"/>
</dbReference>
<dbReference type="RefSeq" id="WP_125068039.1">
    <property type="nucleotide sequence ID" value="NZ_CP032548.1"/>
</dbReference>
<dbReference type="InterPro" id="IPR027417">
    <property type="entry name" value="P-loop_NTPase"/>
</dbReference>
<dbReference type="GO" id="GO:0016887">
    <property type="term" value="F:ATP hydrolysis activity"/>
    <property type="evidence" value="ECO:0007669"/>
    <property type="project" value="InterPro"/>
</dbReference>
<dbReference type="CDD" id="cd00267">
    <property type="entry name" value="ABC_ATPase"/>
    <property type="match status" value="1"/>
</dbReference>
<proteinExistence type="predicted"/>
<dbReference type="InterPro" id="IPR051396">
    <property type="entry name" value="Bact_Antivir_Def_Nuclease"/>
</dbReference>
<dbReference type="AlphaFoldDB" id="A0A3S8R923"/>
<dbReference type="InterPro" id="IPR003593">
    <property type="entry name" value="AAA+_ATPase"/>
</dbReference>
<dbReference type="KEGG" id="tsig:D6T69_12520"/>
<sequence>MIHKINLKKFKRYKSNEINLKPNSVTILAGGNNSGKSTLLHAIAVWEFCKLILTIEKGRNYLHEEHKGQGLGVSADEFLPIALPSLKHLWTNLKTQKEGVDEDGYNLRIKCFWFNKSEQEKYLEIALSLANDRLFIKTTESNIIKDDKIPTAAYLPTFAGILERENKVSLAERRKLIGKGLAGSVLRNLLLDLYQKNQIDRSTLKGTRAKIKTSDLHKFRLNDPFERLINNIRNTFSTDLRISDFNDLYHTYIKVDCFKGEFNEKKRFKKFNSYNYRDLMVEGSGFLQWLNVFTLTLSPDIDIVLLDEPDAHLHPSLQIKLIDELEKINTRSKKQILIATHSSEIIKEAIPNDILNLNNTKYLTTESQKTGLLSGLGSEYSPLLHKIKTSKKVLFVEGHFDFLVLKKVGELINQPIDESVVPWISVSSHKQRKFLFSELKSQIPNLRSVSIRDRDDESLNTVGEDLKDLTFTENQRDDMKLYKWKRRNIENYLFLTPIISELANIDETVVSEYLSNEFAISIPCSYKDSKAPEIILRLNGKGILDEDSNSIKKKFNVSKFNIVENLKADSICDDLITMVQNINKDLN</sequence>
<organism evidence="2 3">
    <name type="scientific">Tenacibaculum singaporense</name>
    <dbReference type="NCBI Taxonomy" id="2358479"/>
    <lineage>
        <taxon>Bacteria</taxon>
        <taxon>Pseudomonadati</taxon>
        <taxon>Bacteroidota</taxon>
        <taxon>Flavobacteriia</taxon>
        <taxon>Flavobacteriales</taxon>
        <taxon>Flavobacteriaceae</taxon>
        <taxon>Tenacibaculum</taxon>
    </lineage>
</organism>
<gene>
    <name evidence="2" type="ORF">D6T69_12520</name>
</gene>
<evidence type="ECO:0000313" key="2">
    <source>
        <dbReference type="EMBL" id="AZJ36309.1"/>
    </source>
</evidence>
<dbReference type="Proteomes" id="UP000274593">
    <property type="component" value="Chromosome"/>
</dbReference>
<dbReference type="GO" id="GO:0005524">
    <property type="term" value="F:ATP binding"/>
    <property type="evidence" value="ECO:0007669"/>
    <property type="project" value="InterPro"/>
</dbReference>
<dbReference type="EMBL" id="CP032548">
    <property type="protein sequence ID" value="AZJ36309.1"/>
    <property type="molecule type" value="Genomic_DNA"/>
</dbReference>
<dbReference type="Pfam" id="PF13304">
    <property type="entry name" value="AAA_21"/>
    <property type="match status" value="1"/>
</dbReference>
<feature type="domain" description="AAA+ ATPase" evidence="1">
    <location>
        <begin position="22"/>
        <end position="360"/>
    </location>
</feature>
<evidence type="ECO:0000313" key="3">
    <source>
        <dbReference type="Proteomes" id="UP000274593"/>
    </source>
</evidence>
<protein>
    <recommendedName>
        <fullName evidence="1">AAA+ ATPase domain-containing protein</fullName>
    </recommendedName>
</protein>